<proteinExistence type="predicted"/>
<evidence type="ECO:0000313" key="1">
    <source>
        <dbReference type="EMBL" id="KKL85100.1"/>
    </source>
</evidence>
<protein>
    <recommendedName>
        <fullName evidence="2">Right handed beta helix domain-containing protein</fullName>
    </recommendedName>
</protein>
<reference evidence="1" key="1">
    <citation type="journal article" date="2015" name="Nature">
        <title>Complex archaea that bridge the gap between prokaryotes and eukaryotes.</title>
        <authorList>
            <person name="Spang A."/>
            <person name="Saw J.H."/>
            <person name="Jorgensen S.L."/>
            <person name="Zaremba-Niedzwiedzka K."/>
            <person name="Martijn J."/>
            <person name="Lind A.E."/>
            <person name="van Eijk R."/>
            <person name="Schleper C."/>
            <person name="Guy L."/>
            <person name="Ettema T.J."/>
        </authorList>
    </citation>
    <scope>NUCLEOTIDE SEQUENCE</scope>
</reference>
<dbReference type="EMBL" id="LAZR01021501">
    <property type="protein sequence ID" value="KKL85100.1"/>
    <property type="molecule type" value="Genomic_DNA"/>
</dbReference>
<gene>
    <name evidence="1" type="ORF">LCGC14_1958080</name>
</gene>
<comment type="caution">
    <text evidence="1">The sequence shown here is derived from an EMBL/GenBank/DDBJ whole genome shotgun (WGS) entry which is preliminary data.</text>
</comment>
<dbReference type="InterPro" id="IPR011050">
    <property type="entry name" value="Pectin_lyase_fold/virulence"/>
</dbReference>
<dbReference type="AlphaFoldDB" id="A0A0F9HTR4"/>
<sequence>AGRGRWCQLIGASQGQWAYDAPQLYNEAGSTATLIVRAPGWRVSGFRLVGDTGSPIILELPLAQAGSTADTDWAPGTMIDNNVFYGAVASCSGINFNGAPPDVRILNNIFELFPTASNPCIESTASGVANAYRCTVANNQFMDSVEYINMATRGFNSSHIFGNSFDTGHINTVTTYLDISGGNDNVVFDNIFPGDYSNTGGYTAGTGDTWAGNFADDTAETEVGTDTGITLLVPAA</sequence>
<dbReference type="SUPFAM" id="SSF51126">
    <property type="entry name" value="Pectin lyase-like"/>
    <property type="match status" value="1"/>
</dbReference>
<name>A0A0F9HTR4_9ZZZZ</name>
<organism evidence="1">
    <name type="scientific">marine sediment metagenome</name>
    <dbReference type="NCBI Taxonomy" id="412755"/>
    <lineage>
        <taxon>unclassified sequences</taxon>
        <taxon>metagenomes</taxon>
        <taxon>ecological metagenomes</taxon>
    </lineage>
</organism>
<accession>A0A0F9HTR4</accession>
<evidence type="ECO:0008006" key="2">
    <source>
        <dbReference type="Google" id="ProtNLM"/>
    </source>
</evidence>
<feature type="non-terminal residue" evidence="1">
    <location>
        <position position="1"/>
    </location>
</feature>